<reference evidence="8" key="2">
    <citation type="submission" date="2025-04" db="UniProtKB">
        <authorList>
            <consortium name="RefSeq"/>
        </authorList>
    </citation>
    <scope>IDENTIFICATION</scope>
    <source>
        <tissue evidence="8">Sperm</tissue>
    </source>
</reference>
<dbReference type="PROSITE" id="PS00265">
    <property type="entry name" value="PANCREATIC_HORMONE_1"/>
    <property type="match status" value="1"/>
</dbReference>
<evidence type="ECO:0000313" key="6">
    <source>
        <dbReference type="EMBL" id="AAW47391.1"/>
    </source>
</evidence>
<dbReference type="PANTHER" id="PTHR10533">
    <property type="entry name" value="NEUROPEPTIDE Y/PANCREATIC HORMONE/PEPTIDE YY"/>
    <property type="match status" value="1"/>
</dbReference>
<feature type="signal peptide" evidence="5">
    <location>
        <begin position="1"/>
        <end position="21"/>
    </location>
</feature>
<gene>
    <name evidence="6" type="primary">PMY</name>
    <name evidence="8" type="synonym">LOC103091718</name>
</gene>
<dbReference type="AlphaFoldDB" id="Q58VQ0"/>
<dbReference type="GO" id="GO:0005184">
    <property type="term" value="F:neuropeptide hormone activity"/>
    <property type="evidence" value="ECO:0007669"/>
    <property type="project" value="TreeGrafter"/>
</dbReference>
<comment type="similarity">
    <text evidence="2 4">Belongs to the NPY family.</text>
</comment>
<dbReference type="RefSeq" id="XP_032806990.1">
    <property type="nucleotide sequence ID" value="XM_032951099.1"/>
</dbReference>
<dbReference type="SMART" id="SM00309">
    <property type="entry name" value="PAH"/>
    <property type="match status" value="1"/>
</dbReference>
<dbReference type="Pfam" id="PF00159">
    <property type="entry name" value="Hormone_3"/>
    <property type="match status" value="1"/>
</dbReference>
<feature type="chain" id="PRO_5044737910" evidence="5">
    <location>
        <begin position="22"/>
        <end position="87"/>
    </location>
</feature>
<dbReference type="CDD" id="cd00126">
    <property type="entry name" value="PAH"/>
    <property type="match status" value="1"/>
</dbReference>
<keyword evidence="5" id="KW-0732">Signal</keyword>
<dbReference type="Proteomes" id="UP001318040">
    <property type="component" value="Chromosome 10"/>
</dbReference>
<dbReference type="GO" id="GO:0007631">
    <property type="term" value="P:feeding behavior"/>
    <property type="evidence" value="ECO:0007669"/>
    <property type="project" value="TreeGrafter"/>
</dbReference>
<dbReference type="GO" id="GO:0005615">
    <property type="term" value="C:extracellular space"/>
    <property type="evidence" value="ECO:0007669"/>
    <property type="project" value="TreeGrafter"/>
</dbReference>
<comment type="subcellular location">
    <subcellularLocation>
        <location evidence="1">Secreted</location>
    </subcellularLocation>
</comment>
<dbReference type="InterPro" id="IPR001955">
    <property type="entry name" value="Pancreatic_hormone-like"/>
</dbReference>
<protein>
    <submittedName>
        <fullName evidence="8">Peptide YY-like</fullName>
    </submittedName>
    <submittedName>
        <fullName evidence="6">Peptide methionine tyrosine</fullName>
    </submittedName>
</protein>
<dbReference type="GO" id="GO:0031841">
    <property type="term" value="F:neuropeptide Y receptor binding"/>
    <property type="evidence" value="ECO:0007669"/>
    <property type="project" value="TreeGrafter"/>
</dbReference>
<accession>Q58VQ0</accession>
<dbReference type="EMBL" id="AY823512">
    <property type="protein sequence ID" value="AAW47391.1"/>
    <property type="molecule type" value="mRNA"/>
</dbReference>
<dbReference type="GO" id="GO:0007218">
    <property type="term" value="P:neuropeptide signaling pathway"/>
    <property type="evidence" value="ECO:0007669"/>
    <property type="project" value="TreeGrafter"/>
</dbReference>
<reference evidence="6" key="1">
    <citation type="journal article" date="2005" name="Ann. N. Y. Acad. Sci.">
        <title>Expression of neuropeptide Y family peptides in the brain and gut during stages of the life cycle of a parasitic lamprey (Petromyzon marinus) and a nonparasitic lamprey (Ichthyomyzon gagei).</title>
        <authorList>
            <person name="Montpetit C.J."/>
            <person name="Chatalov V."/>
            <person name="Yuk J."/>
            <person name="Rasaratnam I."/>
            <person name="Youson J.H."/>
        </authorList>
    </citation>
    <scope>NUCLEOTIDE SEQUENCE</scope>
</reference>
<evidence type="ECO:0000256" key="4">
    <source>
        <dbReference type="RuleBase" id="RU000656"/>
    </source>
</evidence>
<dbReference type="Gene3D" id="6.10.250.900">
    <property type="match status" value="1"/>
</dbReference>
<evidence type="ECO:0000256" key="2">
    <source>
        <dbReference type="ARBA" id="ARBA00010022"/>
    </source>
</evidence>
<evidence type="ECO:0000313" key="8">
    <source>
        <dbReference type="RefSeq" id="XP_032806990.1"/>
    </source>
</evidence>
<dbReference type="OrthoDB" id="9852947at2759"/>
<organism evidence="6">
    <name type="scientific">Petromyzon marinus</name>
    <name type="common">Sea lamprey</name>
    <dbReference type="NCBI Taxonomy" id="7757"/>
    <lineage>
        <taxon>Eukaryota</taxon>
        <taxon>Metazoa</taxon>
        <taxon>Chordata</taxon>
        <taxon>Craniata</taxon>
        <taxon>Vertebrata</taxon>
        <taxon>Cyclostomata</taxon>
        <taxon>Hyperoartia</taxon>
        <taxon>Petromyzontiformes</taxon>
        <taxon>Petromyzontidae</taxon>
        <taxon>Petromyzon</taxon>
    </lineage>
</organism>
<sequence length="87" mass="9716">MLVRCSMVVLLVVCTVLYASALATAMPPKPDNPSPDASPEELSKYMLAVRNYINLITRQRYGKRTVAEPLLPAWLFEDAAEDRLAYS</sequence>
<evidence type="ECO:0000256" key="3">
    <source>
        <dbReference type="ARBA" id="ARBA00022525"/>
    </source>
</evidence>
<dbReference type="InterPro" id="IPR020392">
    <property type="entry name" value="Pancreatic_hormone-like_CS"/>
</dbReference>
<dbReference type="PANTHER" id="PTHR10533:SF12">
    <property type="match status" value="1"/>
</dbReference>
<dbReference type="PRINTS" id="PR00278">
    <property type="entry name" value="PANCHORMONE"/>
</dbReference>
<keyword evidence="7" id="KW-1185">Reference proteome</keyword>
<evidence type="ECO:0000256" key="5">
    <source>
        <dbReference type="SAM" id="SignalP"/>
    </source>
</evidence>
<keyword evidence="3" id="KW-0964">Secreted</keyword>
<name>Q58VQ0_PETMA</name>
<proteinExistence type="evidence at transcript level"/>
<dbReference type="KEGG" id="pmrn:103091718"/>
<evidence type="ECO:0000313" key="7">
    <source>
        <dbReference type="Proteomes" id="UP001318040"/>
    </source>
</evidence>
<dbReference type="PROSITE" id="PS50276">
    <property type="entry name" value="PANCREATIC_HORMONE_2"/>
    <property type="match status" value="1"/>
</dbReference>
<evidence type="ECO:0000256" key="1">
    <source>
        <dbReference type="ARBA" id="ARBA00004613"/>
    </source>
</evidence>